<dbReference type="Pfam" id="PF07715">
    <property type="entry name" value="Plug"/>
    <property type="match status" value="1"/>
</dbReference>
<evidence type="ECO:0000256" key="4">
    <source>
        <dbReference type="ARBA" id="ARBA00022496"/>
    </source>
</evidence>
<keyword evidence="17" id="KW-1185">Reference proteome</keyword>
<keyword evidence="10 11" id="KW-0998">Cell outer membrane</keyword>
<evidence type="ECO:0000256" key="3">
    <source>
        <dbReference type="ARBA" id="ARBA00022452"/>
    </source>
</evidence>
<evidence type="ECO:0000256" key="7">
    <source>
        <dbReference type="ARBA" id="ARBA00023065"/>
    </source>
</evidence>
<evidence type="ECO:0000313" key="16">
    <source>
        <dbReference type="EMBL" id="SFR89779.1"/>
    </source>
</evidence>
<dbReference type="PROSITE" id="PS52016">
    <property type="entry name" value="TONB_DEPENDENT_REC_3"/>
    <property type="match status" value="1"/>
</dbReference>
<evidence type="ECO:0000256" key="13">
    <source>
        <dbReference type="SAM" id="SignalP"/>
    </source>
</evidence>
<evidence type="ECO:0000259" key="14">
    <source>
        <dbReference type="Pfam" id="PF00593"/>
    </source>
</evidence>
<comment type="similarity">
    <text evidence="11 12">Belongs to the TonB-dependent receptor family.</text>
</comment>
<dbReference type="SUPFAM" id="SSF56935">
    <property type="entry name" value="Porins"/>
    <property type="match status" value="1"/>
</dbReference>
<keyword evidence="7" id="KW-0406">Ion transport</keyword>
<dbReference type="AlphaFoldDB" id="A0A1I6KEW1"/>
<evidence type="ECO:0000259" key="15">
    <source>
        <dbReference type="Pfam" id="PF07715"/>
    </source>
</evidence>
<keyword evidence="2 11" id="KW-0813">Transport</keyword>
<dbReference type="EMBL" id="FOZG01000001">
    <property type="protein sequence ID" value="SFR89779.1"/>
    <property type="molecule type" value="Genomic_DNA"/>
</dbReference>
<evidence type="ECO:0000256" key="11">
    <source>
        <dbReference type="PROSITE-ProRule" id="PRU01360"/>
    </source>
</evidence>
<keyword evidence="4" id="KW-0410">Iron transport</keyword>
<reference evidence="16 17" key="1">
    <citation type="submission" date="2016-10" db="EMBL/GenBank/DDBJ databases">
        <authorList>
            <person name="de Groot N.N."/>
        </authorList>
    </citation>
    <scope>NUCLEOTIDE SEQUENCE [LARGE SCALE GENOMIC DNA]</scope>
    <source>
        <strain evidence="16 17">S5-249</strain>
    </source>
</reference>
<dbReference type="GO" id="GO:0006826">
    <property type="term" value="P:iron ion transport"/>
    <property type="evidence" value="ECO:0007669"/>
    <property type="project" value="UniProtKB-KW"/>
</dbReference>
<feature type="domain" description="TonB-dependent receptor plug" evidence="15">
    <location>
        <begin position="63"/>
        <end position="172"/>
    </location>
</feature>
<keyword evidence="5 11" id="KW-0812">Transmembrane</keyword>
<evidence type="ECO:0000256" key="1">
    <source>
        <dbReference type="ARBA" id="ARBA00004571"/>
    </source>
</evidence>
<dbReference type="OrthoDB" id="9760333at2"/>
<accession>A0A1I6KEW1</accession>
<keyword evidence="9 11" id="KW-0472">Membrane</keyword>
<protein>
    <submittedName>
        <fullName evidence="16">Iron complex outermembrane recepter protein</fullName>
    </submittedName>
</protein>
<evidence type="ECO:0000256" key="2">
    <source>
        <dbReference type="ARBA" id="ARBA00022448"/>
    </source>
</evidence>
<dbReference type="InterPro" id="IPR012910">
    <property type="entry name" value="Plug_dom"/>
</dbReference>
<comment type="subcellular location">
    <subcellularLocation>
        <location evidence="1 11">Cell outer membrane</location>
        <topology evidence="1 11">Multi-pass membrane protein</topology>
    </subcellularLocation>
</comment>
<dbReference type="InterPro" id="IPR000531">
    <property type="entry name" value="Beta-barrel_TonB"/>
</dbReference>
<dbReference type="Pfam" id="PF00593">
    <property type="entry name" value="TonB_dep_Rec_b-barrel"/>
    <property type="match status" value="1"/>
</dbReference>
<keyword evidence="3 11" id="KW-1134">Transmembrane beta strand</keyword>
<evidence type="ECO:0000256" key="8">
    <source>
        <dbReference type="ARBA" id="ARBA00023077"/>
    </source>
</evidence>
<name>A0A1I6KEW1_9SPHN</name>
<dbReference type="RefSeq" id="WP_093313163.1">
    <property type="nucleotide sequence ID" value="NZ_FOZG01000001.1"/>
</dbReference>
<dbReference type="GO" id="GO:0009279">
    <property type="term" value="C:cell outer membrane"/>
    <property type="evidence" value="ECO:0007669"/>
    <property type="project" value="UniProtKB-SubCell"/>
</dbReference>
<dbReference type="InterPro" id="IPR036942">
    <property type="entry name" value="Beta-barrel_TonB_sf"/>
</dbReference>
<dbReference type="PANTHER" id="PTHR32552">
    <property type="entry name" value="FERRICHROME IRON RECEPTOR-RELATED"/>
    <property type="match status" value="1"/>
</dbReference>
<evidence type="ECO:0000256" key="5">
    <source>
        <dbReference type="ARBA" id="ARBA00022692"/>
    </source>
</evidence>
<dbReference type="Gene3D" id="2.40.170.20">
    <property type="entry name" value="TonB-dependent receptor, beta-barrel domain"/>
    <property type="match status" value="1"/>
</dbReference>
<keyword evidence="8 12" id="KW-0798">TonB box</keyword>
<dbReference type="Proteomes" id="UP000198824">
    <property type="component" value="Unassembled WGS sequence"/>
</dbReference>
<keyword evidence="6" id="KW-0408">Iron</keyword>
<feature type="domain" description="TonB-dependent receptor-like beta-barrel" evidence="14">
    <location>
        <begin position="315"/>
        <end position="735"/>
    </location>
</feature>
<dbReference type="PANTHER" id="PTHR32552:SF81">
    <property type="entry name" value="TONB-DEPENDENT OUTER MEMBRANE RECEPTOR"/>
    <property type="match status" value="1"/>
</dbReference>
<proteinExistence type="inferred from homology"/>
<feature type="signal peptide" evidence="13">
    <location>
        <begin position="1"/>
        <end position="26"/>
    </location>
</feature>
<evidence type="ECO:0000256" key="12">
    <source>
        <dbReference type="RuleBase" id="RU003357"/>
    </source>
</evidence>
<evidence type="ECO:0000256" key="6">
    <source>
        <dbReference type="ARBA" id="ARBA00023004"/>
    </source>
</evidence>
<evidence type="ECO:0000256" key="9">
    <source>
        <dbReference type="ARBA" id="ARBA00023136"/>
    </source>
</evidence>
<evidence type="ECO:0000256" key="10">
    <source>
        <dbReference type="ARBA" id="ARBA00023237"/>
    </source>
</evidence>
<sequence>MSGPFRHRSVRAACLATVLLPAAAYAQTAADTVPPPPAAAAPPTEPAGLADIVVTAQRRSEALQRTPLAITAITAATIETRRITDATDLNGVAPSLTSTSGPSNKGHLVVFIRGIGESEPILTADSPVSIYVDGVILGRTTGSVFELVDLERIEVLRGPQGTLYGRNTTGGAINLITKKPTDAFGVELLGSYGNLNYTQGRISVDTGLLGESGLKAKLSYIHRERQGWVDDPASPDDKDPGAYNIDAFRGVLAFDRGGAVRATYAYDHAVNDAIIPPSQLTAMTPNAQAYFSRSPSVGGTPFIAPTSERLKVLRPDRSPVRDRNIGHSFTAEVDLGPDTLLRSISGWKTWKNRIVNTDLTGNSGLRGLVVSPAPPGIKPVEVFGATNTRRQRQFSQELNLIGGIGERIDYVLGGYYFREKAYELNPQFYTFVTSIPGLGLAGINLTNTLDYNHTSKSYAAFGQVTYRLTDSLSVIGGLRYTKDEKKLVQTQPSVRTLKNDWSRVNYSATLQYQASPDLMVYGRVASGYKAGGFNARSVNDGYEPESLTAYEIGVKSQLLDRRLRVNAALFWNDLKDKQLNQFLAGSGGASSIAVNAGSATLKGVELEVEAAPVDGLRLSGALGYVDRDFKSFIVRDPATNALIDVADQARFSYSAGTTYNLGAEYSVQDVAGGILSARLDYSYRSKVYFNVVPQFVPFDALIAAPGFGLLDGRIQLGGVDLGGTTATFSLWGKNLTNKLYRTSGTDFGALGFAINSYGEPRTYGVDARIRF</sequence>
<dbReference type="STRING" id="1166337.SAMN05192580_1658"/>
<organism evidence="16 17">
    <name type="scientific">Sphingomonas jatrophae</name>
    <dbReference type="NCBI Taxonomy" id="1166337"/>
    <lineage>
        <taxon>Bacteria</taxon>
        <taxon>Pseudomonadati</taxon>
        <taxon>Pseudomonadota</taxon>
        <taxon>Alphaproteobacteria</taxon>
        <taxon>Sphingomonadales</taxon>
        <taxon>Sphingomonadaceae</taxon>
        <taxon>Sphingomonas</taxon>
    </lineage>
</organism>
<dbReference type="InterPro" id="IPR039426">
    <property type="entry name" value="TonB-dep_rcpt-like"/>
</dbReference>
<gene>
    <name evidence="16" type="ORF">SAMN05192580_1658</name>
</gene>
<evidence type="ECO:0000313" key="17">
    <source>
        <dbReference type="Proteomes" id="UP000198824"/>
    </source>
</evidence>
<feature type="chain" id="PRO_5011567569" evidence="13">
    <location>
        <begin position="27"/>
        <end position="771"/>
    </location>
</feature>
<keyword evidence="13" id="KW-0732">Signal</keyword>